<dbReference type="AlphaFoldDB" id="A0ABC8M624"/>
<dbReference type="FunFam" id="3.30.70.330:FF:000029">
    <property type="entry name" value="U2 small nuclear ribonucleoprotein B"/>
    <property type="match status" value="1"/>
</dbReference>
<comment type="caution">
    <text evidence="1">The sequence shown here is derived from an EMBL/GenBank/DDBJ whole genome shotgun (WGS) entry which is preliminary data.</text>
</comment>
<dbReference type="Gene3D" id="3.30.70.330">
    <property type="match status" value="1"/>
</dbReference>
<dbReference type="InterPro" id="IPR035979">
    <property type="entry name" value="RBD_domain_sf"/>
</dbReference>
<reference evidence="1 2" key="1">
    <citation type="submission" date="2022-03" db="EMBL/GenBank/DDBJ databases">
        <authorList>
            <person name="Macdonald S."/>
            <person name="Ahmed S."/>
            <person name="Newling K."/>
        </authorList>
    </citation>
    <scope>NUCLEOTIDE SEQUENCE [LARGE SCALE GENOMIC DNA]</scope>
</reference>
<keyword evidence="2" id="KW-1185">Reference proteome</keyword>
<dbReference type="SUPFAM" id="SSF54928">
    <property type="entry name" value="RNA-binding domain, RBD"/>
    <property type="match status" value="1"/>
</dbReference>
<name>A0ABC8M624_ERUVS</name>
<dbReference type="EMBL" id="CAKOAT010956265">
    <property type="protein sequence ID" value="CAH8391648.1"/>
    <property type="molecule type" value="Genomic_DNA"/>
</dbReference>
<gene>
    <name evidence="1" type="ORF">ERUC_LOCUS44131</name>
</gene>
<dbReference type="InterPro" id="IPR012677">
    <property type="entry name" value="Nucleotide-bd_a/b_plait_sf"/>
</dbReference>
<accession>A0ABC8M624</accession>
<dbReference type="Proteomes" id="UP001642260">
    <property type="component" value="Unassembled WGS sequence"/>
</dbReference>
<organism evidence="1 2">
    <name type="scientific">Eruca vesicaria subsp. sativa</name>
    <name type="common">Garden rocket</name>
    <name type="synonym">Eruca sativa</name>
    <dbReference type="NCBI Taxonomy" id="29727"/>
    <lineage>
        <taxon>Eukaryota</taxon>
        <taxon>Viridiplantae</taxon>
        <taxon>Streptophyta</taxon>
        <taxon>Embryophyta</taxon>
        <taxon>Tracheophyta</taxon>
        <taxon>Spermatophyta</taxon>
        <taxon>Magnoliopsida</taxon>
        <taxon>eudicotyledons</taxon>
        <taxon>Gunneridae</taxon>
        <taxon>Pentapetalae</taxon>
        <taxon>rosids</taxon>
        <taxon>malvids</taxon>
        <taxon>Brassicales</taxon>
        <taxon>Brassicaceae</taxon>
        <taxon>Brassiceae</taxon>
        <taxon>Eruca</taxon>
    </lineage>
</organism>
<evidence type="ECO:0000313" key="2">
    <source>
        <dbReference type="Proteomes" id="UP001642260"/>
    </source>
</evidence>
<proteinExistence type="predicted"/>
<protein>
    <submittedName>
        <fullName evidence="1">Uncharacterized protein</fullName>
    </submittedName>
</protein>
<sequence>MLQLFFIQYPGFKEIRNGIALVEYEDDVQSSMAVQALPSFKIIPQNPMLVSFAKK</sequence>
<evidence type="ECO:0000313" key="1">
    <source>
        <dbReference type="EMBL" id="CAH8391648.1"/>
    </source>
</evidence>